<protein>
    <submittedName>
        <fullName evidence="1">Uncharacterized protein</fullName>
    </submittedName>
</protein>
<sequence>MAASIILFDDKHISATQAAMADARVLEGFIHNMGKPPIPQIRRYLHEAGFFHMSDRLWTY</sequence>
<evidence type="ECO:0000313" key="1">
    <source>
        <dbReference type="EMBL" id="KAK5795138.1"/>
    </source>
</evidence>
<dbReference type="Proteomes" id="UP001358586">
    <property type="component" value="Chromosome 10"/>
</dbReference>
<comment type="caution">
    <text evidence="1">The sequence shown here is derived from an EMBL/GenBank/DDBJ whole genome shotgun (WGS) entry which is preliminary data.</text>
</comment>
<reference evidence="1 2" key="1">
    <citation type="submission" date="2023-03" db="EMBL/GenBank/DDBJ databases">
        <title>WGS of Gossypium arboreum.</title>
        <authorList>
            <person name="Yu D."/>
        </authorList>
    </citation>
    <scope>NUCLEOTIDE SEQUENCE [LARGE SCALE GENOMIC DNA]</scope>
    <source>
        <tissue evidence="1">Leaf</tissue>
    </source>
</reference>
<proteinExistence type="predicted"/>
<keyword evidence="2" id="KW-1185">Reference proteome</keyword>
<accession>A0ABR0NML9</accession>
<gene>
    <name evidence="1" type="ORF">PVK06_036396</name>
</gene>
<organism evidence="1 2">
    <name type="scientific">Gossypium arboreum</name>
    <name type="common">Tree cotton</name>
    <name type="synonym">Gossypium nanking</name>
    <dbReference type="NCBI Taxonomy" id="29729"/>
    <lineage>
        <taxon>Eukaryota</taxon>
        <taxon>Viridiplantae</taxon>
        <taxon>Streptophyta</taxon>
        <taxon>Embryophyta</taxon>
        <taxon>Tracheophyta</taxon>
        <taxon>Spermatophyta</taxon>
        <taxon>Magnoliopsida</taxon>
        <taxon>eudicotyledons</taxon>
        <taxon>Gunneridae</taxon>
        <taxon>Pentapetalae</taxon>
        <taxon>rosids</taxon>
        <taxon>malvids</taxon>
        <taxon>Malvales</taxon>
        <taxon>Malvaceae</taxon>
        <taxon>Malvoideae</taxon>
        <taxon>Gossypium</taxon>
    </lineage>
</organism>
<name>A0ABR0NML9_GOSAR</name>
<evidence type="ECO:0000313" key="2">
    <source>
        <dbReference type="Proteomes" id="UP001358586"/>
    </source>
</evidence>
<dbReference type="EMBL" id="JARKNE010000010">
    <property type="protein sequence ID" value="KAK5795138.1"/>
    <property type="molecule type" value="Genomic_DNA"/>
</dbReference>